<keyword evidence="2" id="KW-1185">Reference proteome</keyword>
<organism evidence="1 2">
    <name type="scientific">Rhodalgimonas zhirmunskyi</name>
    <dbReference type="NCBI Taxonomy" id="2964767"/>
    <lineage>
        <taxon>Bacteria</taxon>
        <taxon>Pseudomonadati</taxon>
        <taxon>Pseudomonadota</taxon>
        <taxon>Alphaproteobacteria</taxon>
        <taxon>Rhodobacterales</taxon>
        <taxon>Roseobacteraceae</taxon>
        <taxon>Rhodalgimonas</taxon>
    </lineage>
</organism>
<dbReference type="EMBL" id="JANFFA010000001">
    <property type="protein sequence ID" value="MDQ2092487.1"/>
    <property type="molecule type" value="Genomic_DNA"/>
</dbReference>
<name>A0AAJ1UAW0_9RHOB</name>
<comment type="caution">
    <text evidence="1">The sequence shown here is derived from an EMBL/GenBank/DDBJ whole genome shotgun (WGS) entry which is preliminary data.</text>
</comment>
<reference evidence="1" key="1">
    <citation type="submission" date="2022-07" db="EMBL/GenBank/DDBJ databases">
        <authorList>
            <person name="Otstavnykh N."/>
            <person name="Isaeva M."/>
            <person name="Bystritskaya E."/>
        </authorList>
    </citation>
    <scope>NUCLEOTIDE SEQUENCE</scope>
    <source>
        <strain evidence="1">10Alg 79</strain>
    </source>
</reference>
<accession>A0AAJ1UAW0</accession>
<sequence>QGLQSGETLSEVFSYEITDADGDTATATLTLTINGVSNTAVAQQVPGDDGKPAFYEHPDDDRIPLIVDHIVGETADAESSLNSIAPLLSDVNTGLAIGHPILTALNSLQDLGGTTVLSDTHGDVFSGIDANGPILKAVNDVGFKPLADQYDIFGQDFPDGAEDFEPIVTRSGFLISLAVNDGADTPSFHAQVWSPTGEAARINSLEFLSVDGEIIDGASAVMEAQDRQQIQANIELETGYILRISVCLDDEAGAAKTAKLEEVEMPTFSGQTERFAQYDDYETARLMQAIRGA</sequence>
<evidence type="ECO:0000313" key="1">
    <source>
        <dbReference type="EMBL" id="MDQ2092487.1"/>
    </source>
</evidence>
<dbReference type="RefSeq" id="WP_317624113.1">
    <property type="nucleotide sequence ID" value="NZ_JANFFA010000001.1"/>
</dbReference>
<proteinExistence type="predicted"/>
<evidence type="ECO:0000313" key="2">
    <source>
        <dbReference type="Proteomes" id="UP001227162"/>
    </source>
</evidence>
<reference evidence="1" key="2">
    <citation type="submission" date="2023-04" db="EMBL/GenBank/DDBJ databases">
        <title>'Rhodoalgimonas zhirmunskyi' gen. nov., isolated from a red alga.</title>
        <authorList>
            <person name="Nedashkovskaya O.I."/>
            <person name="Otstavnykh N.Y."/>
            <person name="Bystritskaya E.P."/>
            <person name="Balabanova L.A."/>
            <person name="Isaeva M.P."/>
        </authorList>
    </citation>
    <scope>NUCLEOTIDE SEQUENCE</scope>
    <source>
        <strain evidence="1">10Alg 79</strain>
    </source>
</reference>
<gene>
    <name evidence="1" type="ORF">NOI20_00005</name>
</gene>
<dbReference type="AlphaFoldDB" id="A0AAJ1UAW0"/>
<dbReference type="Proteomes" id="UP001227162">
    <property type="component" value="Unassembled WGS sequence"/>
</dbReference>
<feature type="non-terminal residue" evidence="1">
    <location>
        <position position="1"/>
    </location>
</feature>
<protein>
    <submittedName>
        <fullName evidence="1">Uncharacterized protein</fullName>
    </submittedName>
</protein>